<accession>A0ABW1X1L3</accession>
<feature type="transmembrane region" description="Helical" evidence="7">
    <location>
        <begin position="197"/>
        <end position="221"/>
    </location>
</feature>
<protein>
    <submittedName>
        <fullName evidence="9">Carbohydrate ABC transporter permease</fullName>
    </submittedName>
</protein>
<feature type="transmembrane region" description="Helical" evidence="7">
    <location>
        <begin position="242"/>
        <end position="265"/>
    </location>
</feature>
<keyword evidence="2 7" id="KW-0813">Transport</keyword>
<evidence type="ECO:0000256" key="5">
    <source>
        <dbReference type="ARBA" id="ARBA00022989"/>
    </source>
</evidence>
<dbReference type="Gene3D" id="1.10.3720.10">
    <property type="entry name" value="MetI-like"/>
    <property type="match status" value="1"/>
</dbReference>
<evidence type="ECO:0000313" key="9">
    <source>
        <dbReference type="EMBL" id="MFC6397117.1"/>
    </source>
</evidence>
<feature type="transmembrane region" description="Helical" evidence="7">
    <location>
        <begin position="15"/>
        <end position="35"/>
    </location>
</feature>
<keyword evidence="10" id="KW-1185">Reference proteome</keyword>
<organism evidence="9 10">
    <name type="scientific">Luteococcus sanguinis</name>
    <dbReference type="NCBI Taxonomy" id="174038"/>
    <lineage>
        <taxon>Bacteria</taxon>
        <taxon>Bacillati</taxon>
        <taxon>Actinomycetota</taxon>
        <taxon>Actinomycetes</taxon>
        <taxon>Propionibacteriales</taxon>
        <taxon>Propionibacteriaceae</taxon>
        <taxon>Luteococcus</taxon>
    </lineage>
</organism>
<keyword evidence="5 7" id="KW-1133">Transmembrane helix</keyword>
<dbReference type="PROSITE" id="PS50928">
    <property type="entry name" value="ABC_TM1"/>
    <property type="match status" value="1"/>
</dbReference>
<dbReference type="Pfam" id="PF00528">
    <property type="entry name" value="BPD_transp_1"/>
    <property type="match status" value="1"/>
</dbReference>
<name>A0ABW1X1L3_9ACTN</name>
<evidence type="ECO:0000259" key="8">
    <source>
        <dbReference type="PROSITE" id="PS50928"/>
    </source>
</evidence>
<evidence type="ECO:0000256" key="4">
    <source>
        <dbReference type="ARBA" id="ARBA00022692"/>
    </source>
</evidence>
<keyword evidence="6 7" id="KW-0472">Membrane</keyword>
<evidence type="ECO:0000256" key="2">
    <source>
        <dbReference type="ARBA" id="ARBA00022448"/>
    </source>
</evidence>
<comment type="caution">
    <text evidence="9">The sequence shown here is derived from an EMBL/GenBank/DDBJ whole genome shotgun (WGS) entry which is preliminary data.</text>
</comment>
<keyword evidence="4 7" id="KW-0812">Transmembrane</keyword>
<sequence>MSAPGRGRNRGWLGLRYALLCVLAVLFLLPFYVLVRNAFASNRLITAARWRWLPDQLDLTNFRALFEDGNVSMASSMLHSAVMSITQTSLTLLISLLAGYALARYDNRLSRALLGLTLFTLMVPAAVTFIPMFVMTAQLGWIDSYRGLVVPGLFSAFATYLFRQNFLGFPVELEEAARVDGANPWTTFWRVVAPNSLGIVGAVGTITFIGSWNAFLWPLLIGRENTRTVQVTLSQFMTSQGVNYPVLFAGALVAIIPVVGVFLFLQRFLVEGVETSGLK</sequence>
<feature type="transmembrane region" description="Helical" evidence="7">
    <location>
        <begin position="81"/>
        <end position="103"/>
    </location>
</feature>
<reference evidence="10" key="1">
    <citation type="journal article" date="2019" name="Int. J. Syst. Evol. Microbiol.">
        <title>The Global Catalogue of Microorganisms (GCM) 10K type strain sequencing project: providing services to taxonomists for standard genome sequencing and annotation.</title>
        <authorList>
            <consortium name="The Broad Institute Genomics Platform"/>
            <consortium name="The Broad Institute Genome Sequencing Center for Infectious Disease"/>
            <person name="Wu L."/>
            <person name="Ma J."/>
        </authorList>
    </citation>
    <scope>NUCLEOTIDE SEQUENCE [LARGE SCALE GENOMIC DNA]</scope>
    <source>
        <strain evidence="10">CGMCC 1.15277</strain>
    </source>
</reference>
<feature type="transmembrane region" description="Helical" evidence="7">
    <location>
        <begin position="109"/>
        <end position="133"/>
    </location>
</feature>
<dbReference type="InterPro" id="IPR035906">
    <property type="entry name" value="MetI-like_sf"/>
</dbReference>
<evidence type="ECO:0000256" key="7">
    <source>
        <dbReference type="RuleBase" id="RU363032"/>
    </source>
</evidence>
<keyword evidence="3" id="KW-1003">Cell membrane</keyword>
<evidence type="ECO:0000256" key="3">
    <source>
        <dbReference type="ARBA" id="ARBA00022475"/>
    </source>
</evidence>
<dbReference type="PANTHER" id="PTHR43744">
    <property type="entry name" value="ABC TRANSPORTER PERMEASE PROTEIN MG189-RELATED-RELATED"/>
    <property type="match status" value="1"/>
</dbReference>
<evidence type="ECO:0000256" key="1">
    <source>
        <dbReference type="ARBA" id="ARBA00004651"/>
    </source>
</evidence>
<proteinExistence type="inferred from homology"/>
<dbReference type="Proteomes" id="UP001596266">
    <property type="component" value="Unassembled WGS sequence"/>
</dbReference>
<dbReference type="EMBL" id="JBHSUA010000018">
    <property type="protein sequence ID" value="MFC6397117.1"/>
    <property type="molecule type" value="Genomic_DNA"/>
</dbReference>
<dbReference type="RefSeq" id="WP_343884690.1">
    <property type="nucleotide sequence ID" value="NZ_BAAAKI010000003.1"/>
</dbReference>
<evidence type="ECO:0000313" key="10">
    <source>
        <dbReference type="Proteomes" id="UP001596266"/>
    </source>
</evidence>
<dbReference type="InterPro" id="IPR000515">
    <property type="entry name" value="MetI-like"/>
</dbReference>
<dbReference type="PANTHER" id="PTHR43744:SF12">
    <property type="entry name" value="ABC TRANSPORTER PERMEASE PROTEIN MG189-RELATED"/>
    <property type="match status" value="1"/>
</dbReference>
<feature type="domain" description="ABC transmembrane type-1" evidence="8">
    <location>
        <begin position="77"/>
        <end position="265"/>
    </location>
</feature>
<gene>
    <name evidence="9" type="ORF">ACFP57_09020</name>
</gene>
<comment type="subcellular location">
    <subcellularLocation>
        <location evidence="1 7">Cell membrane</location>
        <topology evidence="1 7">Multi-pass membrane protein</topology>
    </subcellularLocation>
</comment>
<comment type="similarity">
    <text evidence="7">Belongs to the binding-protein-dependent transport system permease family.</text>
</comment>
<dbReference type="SUPFAM" id="SSF161098">
    <property type="entry name" value="MetI-like"/>
    <property type="match status" value="1"/>
</dbReference>
<evidence type="ECO:0000256" key="6">
    <source>
        <dbReference type="ARBA" id="ARBA00023136"/>
    </source>
</evidence>
<dbReference type="CDD" id="cd06261">
    <property type="entry name" value="TM_PBP2"/>
    <property type="match status" value="1"/>
</dbReference>